<evidence type="ECO:0000313" key="3">
    <source>
        <dbReference type="Proteomes" id="UP001501116"/>
    </source>
</evidence>
<evidence type="ECO:0000256" key="1">
    <source>
        <dbReference type="SAM" id="MobiDB-lite"/>
    </source>
</evidence>
<sequence length="53" mass="5980">MAKVIVAFSRDHNQVGKTVEIDDDEAAVRVQEGRARYAEDPKTEPRKAKVPEK</sequence>
<dbReference type="Proteomes" id="UP001501116">
    <property type="component" value="Unassembled WGS sequence"/>
</dbReference>
<dbReference type="EMBL" id="BAAANN010000013">
    <property type="protein sequence ID" value="GAA1961862.1"/>
    <property type="molecule type" value="Genomic_DNA"/>
</dbReference>
<name>A0ABN2R190_9PSEU</name>
<proteinExistence type="predicted"/>
<reference evidence="2 3" key="1">
    <citation type="journal article" date="2019" name="Int. J. Syst. Evol. Microbiol.">
        <title>The Global Catalogue of Microorganisms (GCM) 10K type strain sequencing project: providing services to taxonomists for standard genome sequencing and annotation.</title>
        <authorList>
            <consortium name="The Broad Institute Genomics Platform"/>
            <consortium name="The Broad Institute Genome Sequencing Center for Infectious Disease"/>
            <person name="Wu L."/>
            <person name="Ma J."/>
        </authorList>
    </citation>
    <scope>NUCLEOTIDE SEQUENCE [LARGE SCALE GENOMIC DNA]</scope>
    <source>
        <strain evidence="2 3">JCM 14545</strain>
    </source>
</reference>
<protein>
    <recommendedName>
        <fullName evidence="4">Lsr2 protein</fullName>
    </recommendedName>
</protein>
<evidence type="ECO:0008006" key="4">
    <source>
        <dbReference type="Google" id="ProtNLM"/>
    </source>
</evidence>
<dbReference type="RefSeq" id="WP_344419551.1">
    <property type="nucleotide sequence ID" value="NZ_BAAANN010000013.1"/>
</dbReference>
<gene>
    <name evidence="2" type="ORF">GCM10009754_36210</name>
</gene>
<accession>A0ABN2R190</accession>
<evidence type="ECO:0000313" key="2">
    <source>
        <dbReference type="EMBL" id="GAA1961862.1"/>
    </source>
</evidence>
<feature type="region of interest" description="Disordered" evidence="1">
    <location>
        <begin position="33"/>
        <end position="53"/>
    </location>
</feature>
<keyword evidence="3" id="KW-1185">Reference proteome</keyword>
<comment type="caution">
    <text evidence="2">The sequence shown here is derived from an EMBL/GenBank/DDBJ whole genome shotgun (WGS) entry which is preliminary data.</text>
</comment>
<organism evidence="2 3">
    <name type="scientific">Amycolatopsis minnesotensis</name>
    <dbReference type="NCBI Taxonomy" id="337894"/>
    <lineage>
        <taxon>Bacteria</taxon>
        <taxon>Bacillati</taxon>
        <taxon>Actinomycetota</taxon>
        <taxon>Actinomycetes</taxon>
        <taxon>Pseudonocardiales</taxon>
        <taxon>Pseudonocardiaceae</taxon>
        <taxon>Amycolatopsis</taxon>
    </lineage>
</organism>